<dbReference type="Proteomes" id="UP000019184">
    <property type="component" value="Unassembled WGS sequence"/>
</dbReference>
<dbReference type="GO" id="GO:0008168">
    <property type="term" value="F:methyltransferase activity"/>
    <property type="evidence" value="ECO:0007669"/>
    <property type="project" value="UniProtKB-KW"/>
</dbReference>
<reference evidence="7 8" key="1">
    <citation type="journal article" date="2014" name="ISME J.">
        <title>Candidatus Competibacter-lineage genomes retrieved from metagenomes reveal functional metabolic diversity.</title>
        <authorList>
            <person name="McIlroy S.J."/>
            <person name="Albertsen M."/>
            <person name="Andresen E.K."/>
            <person name="Saunders A.M."/>
            <person name="Kristiansen R."/>
            <person name="Stokholm-Bjerregaard M."/>
            <person name="Nielsen K.L."/>
            <person name="Nielsen P.H."/>
        </authorList>
    </citation>
    <scope>NUCLEOTIDE SEQUENCE [LARGE SCALE GENOMIC DNA]</scope>
    <source>
        <strain evidence="7 8">Run_B_J11</strain>
    </source>
</reference>
<proteinExistence type="predicted"/>
<dbReference type="NCBIfam" id="TIGR01466">
    <property type="entry name" value="cobJ_cbiH"/>
    <property type="match status" value="1"/>
</dbReference>
<dbReference type="OrthoDB" id="9772960at2"/>
<dbReference type="GO" id="GO:0032259">
    <property type="term" value="P:methylation"/>
    <property type="evidence" value="ECO:0007669"/>
    <property type="project" value="UniProtKB-KW"/>
</dbReference>
<dbReference type="InterPro" id="IPR014777">
    <property type="entry name" value="4pyrrole_Mease_sub1"/>
</dbReference>
<dbReference type="InterPro" id="IPR006363">
    <property type="entry name" value="Cbl_synth_CobJ/CibH_dom"/>
</dbReference>
<dbReference type="PANTHER" id="PTHR47036">
    <property type="entry name" value="COBALT-FACTOR III C(17)-METHYLTRANSFERASE-RELATED"/>
    <property type="match status" value="1"/>
</dbReference>
<evidence type="ECO:0000313" key="8">
    <source>
        <dbReference type="Proteomes" id="UP000019184"/>
    </source>
</evidence>
<dbReference type="PANTHER" id="PTHR47036:SF1">
    <property type="entry name" value="COBALT-FACTOR III C(17)-METHYLTRANSFERASE-RELATED"/>
    <property type="match status" value="1"/>
</dbReference>
<keyword evidence="4" id="KW-0808">Transferase</keyword>
<dbReference type="RefSeq" id="WP_051497236.1">
    <property type="nucleotide sequence ID" value="NZ_CBTK010000004.1"/>
</dbReference>
<dbReference type="InterPro" id="IPR014776">
    <property type="entry name" value="4pyrrole_Mease_sub2"/>
</dbReference>
<dbReference type="Pfam" id="PF00590">
    <property type="entry name" value="TP_methylase"/>
    <property type="match status" value="1"/>
</dbReference>
<dbReference type="Gene3D" id="3.30.950.10">
    <property type="entry name" value="Methyltransferase, Cobalt-precorrin-4 Transmethylase, Domain 2"/>
    <property type="match status" value="1"/>
</dbReference>
<sequence>MNPNQRLYIIGAGPGGLEHLSPAAHAALQSCTDLAGHGLYLNLLGPLTEGKIRHKTPMGEELARGTLALDLAASGRITALISSGDAGIYGMATVVFELLARKPKPEWAEVTIEVIPGISAMQAAAARVGAPLAHDFCVISLSDLLTPWELIAKRIDLAGQGDFAVAFYNAVSNKRSWQLLEAQKTLLRYRQPETPVIVAFNVTRKGEQITVTTLGELDPEPLNMLSLVLVGNSETRRVGPWVYTPRGYHTKPELAD</sequence>
<keyword evidence="3" id="KW-0489">Methyltransferase</keyword>
<evidence type="ECO:0000259" key="6">
    <source>
        <dbReference type="Pfam" id="PF00590"/>
    </source>
</evidence>
<evidence type="ECO:0000256" key="3">
    <source>
        <dbReference type="ARBA" id="ARBA00022603"/>
    </source>
</evidence>
<name>A0A7U7G7G0_9GAMM</name>
<dbReference type="SUPFAM" id="SSF53790">
    <property type="entry name" value="Tetrapyrrole methylase"/>
    <property type="match status" value="1"/>
</dbReference>
<evidence type="ECO:0000313" key="7">
    <source>
        <dbReference type="EMBL" id="CDH43106.1"/>
    </source>
</evidence>
<evidence type="ECO:0000256" key="4">
    <source>
        <dbReference type="ARBA" id="ARBA00022679"/>
    </source>
</evidence>
<dbReference type="PROSITE" id="PS51257">
    <property type="entry name" value="PROKAR_LIPOPROTEIN"/>
    <property type="match status" value="1"/>
</dbReference>
<dbReference type="Gene3D" id="3.40.1010.10">
    <property type="entry name" value="Cobalt-precorrin-4 Transmethylase, Domain 1"/>
    <property type="match status" value="1"/>
</dbReference>
<feature type="domain" description="Tetrapyrrole methylase" evidence="6">
    <location>
        <begin position="6"/>
        <end position="218"/>
    </location>
</feature>
<dbReference type="CDD" id="cd11646">
    <property type="entry name" value="Precorrin_3B_C17_MT"/>
    <property type="match status" value="1"/>
</dbReference>
<keyword evidence="8" id="KW-1185">Reference proteome</keyword>
<evidence type="ECO:0000256" key="2">
    <source>
        <dbReference type="ARBA" id="ARBA00022573"/>
    </source>
</evidence>
<keyword evidence="2" id="KW-0169">Cobalamin biosynthesis</keyword>
<dbReference type="InterPro" id="IPR000878">
    <property type="entry name" value="4pyrrol_Mease"/>
</dbReference>
<dbReference type="EMBL" id="CBTK010000004">
    <property type="protein sequence ID" value="CDH43106.1"/>
    <property type="molecule type" value="Genomic_DNA"/>
</dbReference>
<evidence type="ECO:0000256" key="5">
    <source>
        <dbReference type="ARBA" id="ARBA00022691"/>
    </source>
</evidence>
<dbReference type="InterPro" id="IPR051810">
    <property type="entry name" value="Precorrin_MeTrfase"/>
</dbReference>
<dbReference type="InterPro" id="IPR035996">
    <property type="entry name" value="4pyrrol_Methylase_sf"/>
</dbReference>
<keyword evidence="5" id="KW-0949">S-adenosyl-L-methionine</keyword>
<evidence type="ECO:0000256" key="1">
    <source>
        <dbReference type="ARBA" id="ARBA00004953"/>
    </source>
</evidence>
<comment type="pathway">
    <text evidence="1">Cofactor biosynthesis; adenosylcobalamin biosynthesis.</text>
</comment>
<dbReference type="GO" id="GO:0009236">
    <property type="term" value="P:cobalamin biosynthetic process"/>
    <property type="evidence" value="ECO:0007669"/>
    <property type="project" value="UniProtKB-UniPathway"/>
</dbReference>
<dbReference type="UniPathway" id="UPA00148"/>
<comment type="caution">
    <text evidence="7">The sequence shown here is derived from an EMBL/GenBank/DDBJ whole genome shotgun (WGS) entry which is preliminary data.</text>
</comment>
<organism evidence="7 8">
    <name type="scientific">Candidatus Contendobacter odensis Run_B_J11</name>
    <dbReference type="NCBI Taxonomy" id="1400861"/>
    <lineage>
        <taxon>Bacteria</taxon>
        <taxon>Pseudomonadati</taxon>
        <taxon>Pseudomonadota</taxon>
        <taxon>Gammaproteobacteria</taxon>
        <taxon>Candidatus Competibacteraceae</taxon>
        <taxon>Candidatus Contendibacter</taxon>
    </lineage>
</organism>
<protein>
    <submittedName>
        <fullName evidence="7">Cobalt-precorrin-3b C17-methyltransferase</fullName>
    </submittedName>
</protein>
<dbReference type="AlphaFoldDB" id="A0A7U7G7G0"/>
<accession>A0A7U7G7G0</accession>
<gene>
    <name evidence="7" type="ORF">BN874_1010013</name>
</gene>